<proteinExistence type="predicted"/>
<feature type="domain" description="R3H" evidence="3">
    <location>
        <begin position="264"/>
        <end position="327"/>
    </location>
</feature>
<feature type="compositionally biased region" description="Low complexity" evidence="2">
    <location>
        <begin position="334"/>
        <end position="344"/>
    </location>
</feature>
<feature type="region of interest" description="Disordered" evidence="2">
    <location>
        <begin position="618"/>
        <end position="637"/>
    </location>
</feature>
<feature type="region of interest" description="Disordered" evidence="2">
    <location>
        <begin position="584"/>
        <end position="612"/>
    </location>
</feature>
<dbReference type="CDD" id="cd02642">
    <property type="entry name" value="R3H_encore_like"/>
    <property type="match status" value="1"/>
</dbReference>
<feature type="compositionally biased region" description="Low complexity" evidence="2">
    <location>
        <begin position="758"/>
        <end position="769"/>
    </location>
</feature>
<feature type="compositionally biased region" description="Polar residues" evidence="2">
    <location>
        <begin position="584"/>
        <end position="593"/>
    </location>
</feature>
<accession>A0A9P4QB68</accession>
<dbReference type="PANTHER" id="PTHR15672:SF8">
    <property type="entry name" value="PROTEIN ENCORE"/>
    <property type="match status" value="1"/>
</dbReference>
<feature type="compositionally biased region" description="Basic and acidic residues" evidence="2">
    <location>
        <begin position="104"/>
        <end position="117"/>
    </location>
</feature>
<dbReference type="InterPro" id="IPR001374">
    <property type="entry name" value="R3H_dom"/>
</dbReference>
<dbReference type="InterPro" id="IPR051937">
    <property type="entry name" value="R3H_domain_containing"/>
</dbReference>
<organism evidence="5 6">
    <name type="scientific">Polychaeton citri CBS 116435</name>
    <dbReference type="NCBI Taxonomy" id="1314669"/>
    <lineage>
        <taxon>Eukaryota</taxon>
        <taxon>Fungi</taxon>
        <taxon>Dikarya</taxon>
        <taxon>Ascomycota</taxon>
        <taxon>Pezizomycotina</taxon>
        <taxon>Dothideomycetes</taxon>
        <taxon>Dothideomycetidae</taxon>
        <taxon>Capnodiales</taxon>
        <taxon>Capnodiaceae</taxon>
        <taxon>Polychaeton</taxon>
    </lineage>
</organism>
<dbReference type="GO" id="GO:0006012">
    <property type="term" value="P:galactose metabolic process"/>
    <property type="evidence" value="ECO:0007669"/>
    <property type="project" value="TreeGrafter"/>
</dbReference>
<dbReference type="AlphaFoldDB" id="A0A9P4QB68"/>
<dbReference type="Proteomes" id="UP000799441">
    <property type="component" value="Unassembled WGS sequence"/>
</dbReference>
<feature type="region of interest" description="Disordered" evidence="2">
    <location>
        <begin position="690"/>
        <end position="820"/>
    </location>
</feature>
<sequence>MASAAAASKASDRPSFAKIAASGIKSSNVQQALNNSTSNTMLTDQLTTVQSQPDCDVAPPHGSDSCDVVAKPRQLAQLVGQDFQDPKQPSTSDPAQSAQGRHTLRAEKPHLSNEERPVPTSSDEAGTQVSSSNDSTKPASVDGRSITSGTTFALDEKESLRPDDSASVKAAEEEDSVPGLGSDDGIRAFRDQLREINTINHTRRGAPGVFTTGTASKGVLYVPPPESGVGARPDVVQPVEPSSGNVSTAPDHKLLEALESPRDRIWVLKLEQDIIDFVKDAKESSLNLPQCNSFYRMLAHKIADYYMLDHFVDESAAAVRLHKTPNCRIPPPLTGITTPSTAASTPPPSGPQLKILRRGEGGNLGNGSNMTSNANSDAGESGEDDKKPKPPQSREEREARYEAARLRIMGSAKPSESPEAIKDESRASSTTGKKTRKPKRTNSDDDFEPRTNFNSYFANGNSTPTFVQEPVTIANQASAYAGYNNPNPVDLQAFQQGAQAFSPQVTSDNNWQYQAFNGNEAPPAWNSNYQSQFDLSTEFQRSMSFAQPVYQGNGQMQFAQDGAFAAPGHSQQQMWASQQYASPYPQAQSNVPQGYSPAYSPRPSSSASQQGQYNQPYLYGQLPSQTFPGRQPSKFEHPLPGSYHGQHFNPQSQSFIPNQPNGPSFSPMGLQRNLSNGSNYSNAIAGHPTAQRQVMAHAQQSTHGSPQALSNAPLHARYPNQPMAHPLPQPVFPRAPSPAVPLPPRPQILAQRLGDQHNGPSSPNSSNGNAQGNNTVSKWGVPASLPAKPPPSRVPSGGVPTFGVMPHVNGGISPYTSSQQ</sequence>
<evidence type="ECO:0000259" key="4">
    <source>
        <dbReference type="PROSITE" id="PS51673"/>
    </source>
</evidence>
<dbReference type="OrthoDB" id="278430at2759"/>
<protein>
    <recommendedName>
        <fullName evidence="7">SUZ domain-containing protein</fullName>
    </recommendedName>
</protein>
<feature type="compositionally biased region" description="Pro residues" evidence="2">
    <location>
        <begin position="725"/>
        <end position="746"/>
    </location>
</feature>
<comment type="caution">
    <text evidence="5">The sequence shown here is derived from an EMBL/GenBank/DDBJ whole genome shotgun (WGS) entry which is preliminary data.</text>
</comment>
<dbReference type="InterPro" id="IPR036867">
    <property type="entry name" value="R3H_dom_sf"/>
</dbReference>
<keyword evidence="6" id="KW-1185">Reference proteome</keyword>
<dbReference type="InterPro" id="IPR024771">
    <property type="entry name" value="SUZ"/>
</dbReference>
<keyword evidence="1" id="KW-0597">Phosphoprotein</keyword>
<dbReference type="Pfam" id="PF01424">
    <property type="entry name" value="R3H"/>
    <property type="match status" value="1"/>
</dbReference>
<dbReference type="EMBL" id="MU003790">
    <property type="protein sequence ID" value="KAF2721462.1"/>
    <property type="molecule type" value="Genomic_DNA"/>
</dbReference>
<evidence type="ECO:0000256" key="1">
    <source>
        <dbReference type="ARBA" id="ARBA00022553"/>
    </source>
</evidence>
<evidence type="ECO:0000313" key="6">
    <source>
        <dbReference type="Proteomes" id="UP000799441"/>
    </source>
</evidence>
<feature type="compositionally biased region" description="Polar residues" evidence="2">
    <location>
        <begin position="87"/>
        <end position="100"/>
    </location>
</feature>
<dbReference type="SUPFAM" id="SSF82708">
    <property type="entry name" value="R3H domain"/>
    <property type="match status" value="1"/>
</dbReference>
<evidence type="ECO:0000259" key="3">
    <source>
        <dbReference type="PROSITE" id="PS51061"/>
    </source>
</evidence>
<name>A0A9P4QB68_9PEZI</name>
<dbReference type="SMART" id="SM00393">
    <property type="entry name" value="R3H"/>
    <property type="match status" value="1"/>
</dbReference>
<feature type="region of interest" description="Disordered" evidence="2">
    <location>
        <begin position="43"/>
        <end position="185"/>
    </location>
</feature>
<dbReference type="GO" id="GO:0003676">
    <property type="term" value="F:nucleic acid binding"/>
    <property type="evidence" value="ECO:0007669"/>
    <property type="project" value="UniProtKB-UniRule"/>
</dbReference>
<evidence type="ECO:0000256" key="2">
    <source>
        <dbReference type="SAM" id="MobiDB-lite"/>
    </source>
</evidence>
<evidence type="ECO:0000313" key="5">
    <source>
        <dbReference type="EMBL" id="KAF2721462.1"/>
    </source>
</evidence>
<feature type="compositionally biased region" description="Polar residues" evidence="2">
    <location>
        <begin position="43"/>
        <end position="53"/>
    </location>
</feature>
<reference evidence="5" key="1">
    <citation type="journal article" date="2020" name="Stud. Mycol.">
        <title>101 Dothideomycetes genomes: a test case for predicting lifestyles and emergence of pathogens.</title>
        <authorList>
            <person name="Haridas S."/>
            <person name="Albert R."/>
            <person name="Binder M."/>
            <person name="Bloem J."/>
            <person name="Labutti K."/>
            <person name="Salamov A."/>
            <person name="Andreopoulos B."/>
            <person name="Baker S."/>
            <person name="Barry K."/>
            <person name="Bills G."/>
            <person name="Bluhm B."/>
            <person name="Cannon C."/>
            <person name="Castanera R."/>
            <person name="Culley D."/>
            <person name="Daum C."/>
            <person name="Ezra D."/>
            <person name="Gonzalez J."/>
            <person name="Henrissat B."/>
            <person name="Kuo A."/>
            <person name="Liang C."/>
            <person name="Lipzen A."/>
            <person name="Lutzoni F."/>
            <person name="Magnuson J."/>
            <person name="Mondo S."/>
            <person name="Nolan M."/>
            <person name="Ohm R."/>
            <person name="Pangilinan J."/>
            <person name="Park H.-J."/>
            <person name="Ramirez L."/>
            <person name="Alfaro M."/>
            <person name="Sun H."/>
            <person name="Tritt A."/>
            <person name="Yoshinaga Y."/>
            <person name="Zwiers L.-H."/>
            <person name="Turgeon B."/>
            <person name="Goodwin S."/>
            <person name="Spatafora J."/>
            <person name="Crous P."/>
            <person name="Grigoriev I."/>
        </authorList>
    </citation>
    <scope>NUCLEOTIDE SEQUENCE</scope>
    <source>
        <strain evidence="5">CBS 116435</strain>
    </source>
</reference>
<feature type="compositionally biased region" description="Low complexity" evidence="2">
    <location>
        <begin position="595"/>
        <end position="608"/>
    </location>
</feature>
<dbReference type="PROSITE" id="PS51673">
    <property type="entry name" value="SUZ"/>
    <property type="match status" value="1"/>
</dbReference>
<feature type="compositionally biased region" description="Polar residues" evidence="2">
    <location>
        <begin position="119"/>
        <end position="138"/>
    </location>
</feature>
<feature type="compositionally biased region" description="Polar residues" evidence="2">
    <location>
        <begin position="451"/>
        <end position="461"/>
    </location>
</feature>
<dbReference type="Pfam" id="PF12752">
    <property type="entry name" value="SUZ"/>
    <property type="match status" value="1"/>
</dbReference>
<feature type="compositionally biased region" description="Basic and acidic residues" evidence="2">
    <location>
        <begin position="384"/>
        <end position="405"/>
    </location>
</feature>
<dbReference type="PANTHER" id="PTHR15672">
    <property type="entry name" value="CAMP-REGULATED PHOSPHOPROTEIN 21 RELATED R3H DOMAIN CONTAINING PROTEIN"/>
    <property type="match status" value="1"/>
</dbReference>
<gene>
    <name evidence="5" type="ORF">K431DRAFT_294272</name>
</gene>
<feature type="compositionally biased region" description="Polar residues" evidence="2">
    <location>
        <begin position="368"/>
        <end position="378"/>
    </location>
</feature>
<feature type="region of interest" description="Disordered" evidence="2">
    <location>
        <begin position="325"/>
        <end position="461"/>
    </location>
</feature>
<feature type="compositionally biased region" description="Polar residues" evidence="2">
    <location>
        <begin position="698"/>
        <end position="710"/>
    </location>
</feature>
<feature type="domain" description="SUZ" evidence="4">
    <location>
        <begin position="328"/>
        <end position="413"/>
    </location>
</feature>
<feature type="compositionally biased region" description="Basic and acidic residues" evidence="2">
    <location>
        <begin position="154"/>
        <end position="166"/>
    </location>
</feature>
<evidence type="ECO:0008006" key="7">
    <source>
        <dbReference type="Google" id="ProtNLM"/>
    </source>
</evidence>
<dbReference type="Gene3D" id="3.30.1370.50">
    <property type="entry name" value="R3H-like domain"/>
    <property type="match status" value="1"/>
</dbReference>
<dbReference type="PROSITE" id="PS51061">
    <property type="entry name" value="R3H"/>
    <property type="match status" value="1"/>
</dbReference>